<evidence type="ECO:0000313" key="2">
    <source>
        <dbReference type="EMBL" id="CEO88575.1"/>
    </source>
</evidence>
<name>A0A0B7MES5_9FIRM</name>
<feature type="transmembrane region" description="Helical" evidence="1">
    <location>
        <begin position="89"/>
        <end position="107"/>
    </location>
</feature>
<keyword evidence="1" id="KW-0472">Membrane</keyword>
<feature type="transmembrane region" description="Helical" evidence="1">
    <location>
        <begin position="6"/>
        <end position="28"/>
    </location>
</feature>
<dbReference type="EMBL" id="CDRZ01000124">
    <property type="protein sequence ID" value="CEO88575.1"/>
    <property type="molecule type" value="Genomic_DNA"/>
</dbReference>
<evidence type="ECO:0000256" key="1">
    <source>
        <dbReference type="SAM" id="Phobius"/>
    </source>
</evidence>
<organism evidence="2 3">
    <name type="scientific">Syntrophaceticus schinkii</name>
    <dbReference type="NCBI Taxonomy" id="499207"/>
    <lineage>
        <taxon>Bacteria</taxon>
        <taxon>Bacillati</taxon>
        <taxon>Bacillota</taxon>
        <taxon>Clostridia</taxon>
        <taxon>Thermoanaerobacterales</taxon>
        <taxon>Thermoanaerobacterales Family III. Incertae Sedis</taxon>
        <taxon>Syntrophaceticus</taxon>
    </lineage>
</organism>
<dbReference type="InterPro" id="IPR008407">
    <property type="entry name" value="Brnchd-chn_aa_trnsp_AzlD"/>
</dbReference>
<feature type="transmembrane region" description="Helical" evidence="1">
    <location>
        <begin position="40"/>
        <end position="60"/>
    </location>
</feature>
<dbReference type="Pfam" id="PF05437">
    <property type="entry name" value="AzlD"/>
    <property type="match status" value="1"/>
</dbReference>
<dbReference type="Proteomes" id="UP000046155">
    <property type="component" value="Unassembled WGS sequence"/>
</dbReference>
<accession>A0A0B7MES5</accession>
<keyword evidence="3" id="KW-1185">Reference proteome</keyword>
<gene>
    <name evidence="2" type="ORF">SSCH_210015</name>
</gene>
<dbReference type="OrthoDB" id="9811308at2"/>
<feature type="transmembrane region" description="Helical" evidence="1">
    <location>
        <begin position="66"/>
        <end position="84"/>
    </location>
</feature>
<keyword evidence="1" id="KW-0812">Transmembrane</keyword>
<protein>
    <submittedName>
        <fullName evidence="2">Predicted membrane protein</fullName>
    </submittedName>
</protein>
<keyword evidence="1" id="KW-1133">Transmembrane helix</keyword>
<sequence length="109" mass="12097">MDNTSIWVMIIGVSIVSLTPRIFPVAFFSRYEFPAIVKEWLSFVAPAVLGGLTALSILAPQGKIDISIQNIYIWAFIPTIVVAVKFKNLFITLLVGIVTMAFLYNFLGL</sequence>
<evidence type="ECO:0000313" key="3">
    <source>
        <dbReference type="Proteomes" id="UP000046155"/>
    </source>
</evidence>
<dbReference type="RefSeq" id="WP_044664699.1">
    <property type="nucleotide sequence ID" value="NZ_CDRZ01000124.1"/>
</dbReference>
<dbReference type="AlphaFoldDB" id="A0A0B7MES5"/>
<proteinExistence type="predicted"/>
<reference evidence="3" key="1">
    <citation type="submission" date="2015-01" db="EMBL/GenBank/DDBJ databases">
        <authorList>
            <person name="Manzoor Shahid"/>
            <person name="Zubair Saima"/>
        </authorList>
    </citation>
    <scope>NUCLEOTIDE SEQUENCE [LARGE SCALE GENOMIC DNA]</scope>
    <source>
        <strain evidence="3">Sp3</strain>
    </source>
</reference>